<comment type="caution">
    <text evidence="1">The sequence shown here is derived from an EMBL/GenBank/DDBJ whole genome shotgun (WGS) entry which is preliminary data.</text>
</comment>
<organism evidence="1 2">
    <name type="scientific">Arachis hypogaea</name>
    <name type="common">Peanut</name>
    <dbReference type="NCBI Taxonomy" id="3818"/>
    <lineage>
        <taxon>Eukaryota</taxon>
        <taxon>Viridiplantae</taxon>
        <taxon>Streptophyta</taxon>
        <taxon>Embryophyta</taxon>
        <taxon>Tracheophyta</taxon>
        <taxon>Spermatophyta</taxon>
        <taxon>Magnoliopsida</taxon>
        <taxon>eudicotyledons</taxon>
        <taxon>Gunneridae</taxon>
        <taxon>Pentapetalae</taxon>
        <taxon>rosids</taxon>
        <taxon>fabids</taxon>
        <taxon>Fabales</taxon>
        <taxon>Fabaceae</taxon>
        <taxon>Papilionoideae</taxon>
        <taxon>50 kb inversion clade</taxon>
        <taxon>dalbergioids sensu lato</taxon>
        <taxon>Dalbergieae</taxon>
        <taxon>Pterocarpus clade</taxon>
        <taxon>Arachis</taxon>
    </lineage>
</organism>
<accession>A0A444Y9Q1</accession>
<dbReference type="Proteomes" id="UP000289738">
    <property type="component" value="Chromosome B07"/>
</dbReference>
<sequence length="117" mass="13635">MSQDHRQLNSSLICRVILPLIQSNPSVSIPVFQGAVWASYHFKPSYRKVWMAKQKAIAQIYGDWEESYNKVPKLLQKLQSCFFGTICTYGSDRSDTRRQQQHFANYLVYSANKIREV</sequence>
<proteinExistence type="predicted"/>
<evidence type="ECO:0000313" key="2">
    <source>
        <dbReference type="Proteomes" id="UP000289738"/>
    </source>
</evidence>
<dbReference type="PANTHER" id="PTHR31973:SF195">
    <property type="entry name" value="MUDR FAMILY TRANSPOSASE"/>
    <property type="match status" value="1"/>
</dbReference>
<name>A0A444Y9Q1_ARAHY</name>
<keyword evidence="2" id="KW-1185">Reference proteome</keyword>
<dbReference type="EMBL" id="SDMP01000017">
    <property type="protein sequence ID" value="RYQ98615.1"/>
    <property type="molecule type" value="Genomic_DNA"/>
</dbReference>
<protein>
    <submittedName>
        <fullName evidence="1">Uncharacterized protein</fullName>
    </submittedName>
</protein>
<dbReference type="AlphaFoldDB" id="A0A444Y9Q1"/>
<reference evidence="1 2" key="1">
    <citation type="submission" date="2019-01" db="EMBL/GenBank/DDBJ databases">
        <title>Sequencing of cultivated peanut Arachis hypogaea provides insights into genome evolution and oil improvement.</title>
        <authorList>
            <person name="Chen X."/>
        </authorList>
    </citation>
    <scope>NUCLEOTIDE SEQUENCE [LARGE SCALE GENOMIC DNA]</scope>
    <source>
        <strain evidence="2">cv. Fuhuasheng</strain>
        <tissue evidence="1">Leaves</tissue>
    </source>
</reference>
<dbReference type="PANTHER" id="PTHR31973">
    <property type="entry name" value="POLYPROTEIN, PUTATIVE-RELATED"/>
    <property type="match status" value="1"/>
</dbReference>
<gene>
    <name evidence="1" type="ORF">Ahy_B07g086378</name>
</gene>
<evidence type="ECO:0000313" key="1">
    <source>
        <dbReference type="EMBL" id="RYQ98615.1"/>
    </source>
</evidence>